<protein>
    <submittedName>
        <fullName evidence="1">DUF484 family protein</fullName>
    </submittedName>
</protein>
<comment type="caution">
    <text evidence="1">The sequence shown here is derived from an EMBL/GenBank/DDBJ whole genome shotgun (WGS) entry which is preliminary data.</text>
</comment>
<dbReference type="InterPro" id="IPR029016">
    <property type="entry name" value="GAF-like_dom_sf"/>
</dbReference>
<organism evidence="1 2">
    <name type="scientific">Rhodovarius crocodyli</name>
    <dbReference type="NCBI Taxonomy" id="1979269"/>
    <lineage>
        <taxon>Bacteria</taxon>
        <taxon>Pseudomonadati</taxon>
        <taxon>Pseudomonadota</taxon>
        <taxon>Alphaproteobacteria</taxon>
        <taxon>Acetobacterales</taxon>
        <taxon>Roseomonadaceae</taxon>
        <taxon>Rhodovarius</taxon>
    </lineage>
</organism>
<dbReference type="Proteomes" id="UP000282957">
    <property type="component" value="Unassembled WGS sequence"/>
</dbReference>
<dbReference type="AlphaFoldDB" id="A0A437MGX2"/>
<proteinExistence type="predicted"/>
<keyword evidence="2" id="KW-1185">Reference proteome</keyword>
<dbReference type="OrthoDB" id="7200179at2"/>
<sequence>MTKSSPTRQEVEAWLRANPGFLAENPDLYLVLTPPARVHGEGLADHMAAMVNAARDRVREGAAEMQQALASGRAGTGLAARAQEAVLALMRARDPLECVTQEWPALLGLDACHVGCERTARAHVQRLPAGTLKRVLPPGRDAVLRPVPREADLFHQEAAPLVRRDALARIPGSQPMLLALGARDPELLPGEGLESVIFLGRAIGAALAR</sequence>
<evidence type="ECO:0000313" key="1">
    <source>
        <dbReference type="EMBL" id="RVT96882.1"/>
    </source>
</evidence>
<reference evidence="1 2" key="1">
    <citation type="submission" date="2019-01" db="EMBL/GenBank/DDBJ databases">
        <authorList>
            <person name="Chen W.-M."/>
        </authorList>
    </citation>
    <scope>NUCLEOTIDE SEQUENCE [LARGE SCALE GENOMIC DNA]</scope>
    <source>
        <strain evidence="1 2">CCP-6</strain>
    </source>
</reference>
<dbReference type="RefSeq" id="WP_127787529.1">
    <property type="nucleotide sequence ID" value="NZ_SACL01000003.1"/>
</dbReference>
<gene>
    <name evidence="1" type="ORF">EOD42_10790</name>
</gene>
<dbReference type="Gene3D" id="3.30.450.40">
    <property type="match status" value="1"/>
</dbReference>
<evidence type="ECO:0000313" key="2">
    <source>
        <dbReference type="Proteomes" id="UP000282957"/>
    </source>
</evidence>
<accession>A0A437MGX2</accession>
<dbReference type="EMBL" id="SACL01000003">
    <property type="protein sequence ID" value="RVT96882.1"/>
    <property type="molecule type" value="Genomic_DNA"/>
</dbReference>
<name>A0A437MGX2_9PROT</name>